<dbReference type="Proteomes" id="UP000428260">
    <property type="component" value="Chromosome"/>
</dbReference>
<organism evidence="3 4">
    <name type="scientific">Maribellus comscasis</name>
    <dbReference type="NCBI Taxonomy" id="2681766"/>
    <lineage>
        <taxon>Bacteria</taxon>
        <taxon>Pseudomonadati</taxon>
        <taxon>Bacteroidota</taxon>
        <taxon>Bacteroidia</taxon>
        <taxon>Marinilabiliales</taxon>
        <taxon>Prolixibacteraceae</taxon>
        <taxon>Maribellus</taxon>
    </lineage>
</organism>
<evidence type="ECO:0000256" key="1">
    <source>
        <dbReference type="SAM" id="MobiDB-lite"/>
    </source>
</evidence>
<name>A0A6I6JS07_9BACT</name>
<dbReference type="AlphaFoldDB" id="A0A6I6JS07"/>
<dbReference type="CDD" id="cd07750">
    <property type="entry name" value="PolyPPase_VTC_like"/>
    <property type="match status" value="1"/>
</dbReference>
<proteinExistence type="predicted"/>
<dbReference type="Pfam" id="PF09359">
    <property type="entry name" value="VTC"/>
    <property type="match status" value="1"/>
</dbReference>
<reference evidence="3 4" key="1">
    <citation type="submission" date="2019-11" db="EMBL/GenBank/DDBJ databases">
        <authorList>
            <person name="Zheng R.K."/>
            <person name="Sun C.M."/>
        </authorList>
    </citation>
    <scope>NUCLEOTIDE SEQUENCE [LARGE SCALE GENOMIC DNA]</scope>
    <source>
        <strain evidence="3 4">WC007</strain>
    </source>
</reference>
<evidence type="ECO:0000313" key="4">
    <source>
        <dbReference type="Proteomes" id="UP000428260"/>
    </source>
</evidence>
<dbReference type="KEGG" id="mcos:GM418_16545"/>
<dbReference type="InterPro" id="IPR018966">
    <property type="entry name" value="VTC_domain"/>
</dbReference>
<gene>
    <name evidence="3" type="ORF">GM418_16545</name>
</gene>
<evidence type="ECO:0000313" key="3">
    <source>
        <dbReference type="EMBL" id="QGY45221.1"/>
    </source>
</evidence>
<accession>A0A6I6JS07</accession>
<feature type="domain" description="VTC" evidence="2">
    <location>
        <begin position="26"/>
        <end position="228"/>
    </location>
</feature>
<protein>
    <submittedName>
        <fullName evidence="3">VTC domain-containing protein</fullName>
    </submittedName>
</protein>
<feature type="region of interest" description="Disordered" evidence="1">
    <location>
        <begin position="247"/>
        <end position="269"/>
    </location>
</feature>
<keyword evidence="4" id="KW-1185">Reference proteome</keyword>
<evidence type="ECO:0000259" key="2">
    <source>
        <dbReference type="Pfam" id="PF09359"/>
    </source>
</evidence>
<dbReference type="EMBL" id="CP046401">
    <property type="protein sequence ID" value="QGY45221.1"/>
    <property type="molecule type" value="Genomic_DNA"/>
</dbReference>
<sequence>MNQILNILAKFEPVLLGETTEIKLMNRIDRKYWFTLAQLPGLLEKAFPFYHILEIEGQRLMEYHTTYFDTEKDEMYLTHHNQKLNRYKIRRRNYVNSNTGFFEVKLKNNKCRTIKERIATDFENSEISRTENNFLETSSPFGNKTLQPALKNRFYRITLIHKQKTDRCTIDLKPKFWNTKDEIQFDDLVIFELKRKSSLKSSPMVLWLREMKIRQRGLSKYCTGRAMLEPSLKQNAFKPRLRFLQKLKENNPTENENTANSWNCSDTNR</sequence>